<dbReference type="Gene3D" id="3.40.50.720">
    <property type="entry name" value="NAD(P)-binding Rossmann-like Domain"/>
    <property type="match status" value="1"/>
</dbReference>
<keyword evidence="3" id="KW-1185">Reference proteome</keyword>
<evidence type="ECO:0000313" key="3">
    <source>
        <dbReference type="Proteomes" id="UP000061382"/>
    </source>
</evidence>
<name>A0A0P0CT70_9BACT</name>
<reference evidence="2 3" key="1">
    <citation type="submission" date="2015-08" db="EMBL/GenBank/DDBJ databases">
        <title>Complete genome sequence of Rufibacter tibetensis strain 1351t, a radiation-resistant bacterium from tibet plateau.</title>
        <authorList>
            <person name="Dai J."/>
        </authorList>
    </citation>
    <scope>NUCLEOTIDE SEQUENCE [LARGE SCALE GENOMIC DNA]</scope>
    <source>
        <strain evidence="2 3">1351</strain>
    </source>
</reference>
<dbReference type="SUPFAM" id="SSF51735">
    <property type="entry name" value="NAD(P)-binding Rossmann-fold domains"/>
    <property type="match status" value="1"/>
</dbReference>
<dbReference type="InterPro" id="IPR016040">
    <property type="entry name" value="NAD(P)-bd_dom"/>
</dbReference>
<dbReference type="CDD" id="cd05252">
    <property type="entry name" value="CDP_GD_SDR_e"/>
    <property type="match status" value="1"/>
</dbReference>
<organism evidence="2 3">
    <name type="scientific">Rufibacter tibetensis</name>
    <dbReference type="NCBI Taxonomy" id="512763"/>
    <lineage>
        <taxon>Bacteria</taxon>
        <taxon>Pseudomonadati</taxon>
        <taxon>Bacteroidota</taxon>
        <taxon>Cytophagia</taxon>
        <taxon>Cytophagales</taxon>
        <taxon>Hymenobacteraceae</taxon>
        <taxon>Rufibacter</taxon>
    </lineage>
</organism>
<dbReference type="NCBIfam" id="TIGR02622">
    <property type="entry name" value="CDP_4_6_dhtase"/>
    <property type="match status" value="1"/>
</dbReference>
<dbReference type="InterPro" id="IPR013445">
    <property type="entry name" value="CDP_4_6_deHydtase"/>
</dbReference>
<dbReference type="PANTHER" id="PTHR43000">
    <property type="entry name" value="DTDP-D-GLUCOSE 4,6-DEHYDRATASE-RELATED"/>
    <property type="match status" value="1"/>
</dbReference>
<gene>
    <name evidence="2" type="ORF">DC20_13205</name>
</gene>
<dbReference type="KEGG" id="rti:DC20_13205"/>
<proteinExistence type="predicted"/>
<sequence length="361" mass="40707">MRLDQLQNTYQGKKVFLTGHTGFKGAWLLQWLHMLGAEVKGYSLAPENPEDLYHLIEGDTLCQSVIADLRQKELLEEAILSFEPDFIFHLAAQPLVRLSYEIPSETFFVNAIGTAYVLDALKKLQKPCSVVLITTDKVYENKEWVYPYRETDRLGGYDPYSASKACAELVINSYTQSFFNPAAYEQHQKAIASARAGNVIGGGDWAKDRIIPDIVRALRNSIPISVRNPNAVRPWQHVLEPLGGYLLLGAKLAQDPISFGGAWNFGPYAEDNKVVEELVNTAITIWGNGKYEKPELENQPHEAGLLKLDISKAVSELGWRPKWSSFQAIKETISWYLAYERNSKEIKNFTINSIKAYSEDS</sequence>
<evidence type="ECO:0000259" key="1">
    <source>
        <dbReference type="Pfam" id="PF16363"/>
    </source>
</evidence>
<dbReference type="PATRIC" id="fig|512763.3.peg.2897"/>
<dbReference type="RefSeq" id="WP_062544261.1">
    <property type="nucleotide sequence ID" value="NZ_CP012643.1"/>
</dbReference>
<evidence type="ECO:0000313" key="2">
    <source>
        <dbReference type="EMBL" id="ALI99756.1"/>
    </source>
</evidence>
<dbReference type="Proteomes" id="UP000061382">
    <property type="component" value="Chromosome"/>
</dbReference>
<protein>
    <submittedName>
        <fullName evidence="2">CDP-glucose 4,6-dehydratase</fullName>
    </submittedName>
</protein>
<dbReference type="AlphaFoldDB" id="A0A0P0CT70"/>
<feature type="domain" description="NAD(P)-binding" evidence="1">
    <location>
        <begin position="17"/>
        <end position="332"/>
    </location>
</feature>
<dbReference type="OrthoDB" id="9779041at2"/>
<dbReference type="EMBL" id="CP012643">
    <property type="protein sequence ID" value="ALI99756.1"/>
    <property type="molecule type" value="Genomic_DNA"/>
</dbReference>
<dbReference type="STRING" id="512763.DC20_13205"/>
<dbReference type="Gene3D" id="3.90.25.10">
    <property type="entry name" value="UDP-galactose 4-epimerase, domain 1"/>
    <property type="match status" value="1"/>
</dbReference>
<accession>A0A0P0CT70</accession>
<dbReference type="InterPro" id="IPR036291">
    <property type="entry name" value="NAD(P)-bd_dom_sf"/>
</dbReference>
<dbReference type="Pfam" id="PF16363">
    <property type="entry name" value="GDP_Man_Dehyd"/>
    <property type="match status" value="1"/>
</dbReference>